<dbReference type="Pfam" id="PF05899">
    <property type="entry name" value="Cupin_3"/>
    <property type="match status" value="1"/>
</dbReference>
<dbReference type="PANTHER" id="PTHR40943">
    <property type="entry name" value="CYTOPLASMIC PROTEIN-RELATED"/>
    <property type="match status" value="1"/>
</dbReference>
<accession>A0ABU1PHI8</accession>
<proteinExistence type="predicted"/>
<dbReference type="InterPro" id="IPR011051">
    <property type="entry name" value="RmlC_Cupin_sf"/>
</dbReference>
<dbReference type="InterPro" id="IPR008579">
    <property type="entry name" value="UGlyAH_Cupin_dom"/>
</dbReference>
<dbReference type="EMBL" id="JAVDSJ010000004">
    <property type="protein sequence ID" value="MDR6585398.1"/>
    <property type="molecule type" value="Genomic_DNA"/>
</dbReference>
<dbReference type="Gene3D" id="2.60.120.10">
    <property type="entry name" value="Jelly Rolls"/>
    <property type="match status" value="2"/>
</dbReference>
<sequence length="246" mass="26009">MSAALVLYRASGAPLSTPFRPAALGQTDPFAASREIAWQGNGGMSAGRLRLDGALAIDIARFPHQETLVVVQGELHVETEGAAPLVLKPDSGVVLTTGAALRVSAPMPTLVVFCAADCPQPVQPGVFPLVAEADFKPSANSLPKEILLGPVPQCRSDNVVDETSIHAKIGTWDSTPYHRIVRAHPVNEFMHILDGGVRFAEPDGSVVAVERGDAVFVPQGASIGWESSERVAKFYVVQTVPAGEEK</sequence>
<comment type="caution">
    <text evidence="2">The sequence shown here is derived from an EMBL/GenBank/DDBJ whole genome shotgun (WGS) entry which is preliminary data.</text>
</comment>
<evidence type="ECO:0000313" key="2">
    <source>
        <dbReference type="EMBL" id="MDR6585398.1"/>
    </source>
</evidence>
<dbReference type="InterPro" id="IPR014710">
    <property type="entry name" value="RmlC-like_jellyroll"/>
</dbReference>
<dbReference type="SUPFAM" id="SSF51182">
    <property type="entry name" value="RmlC-like cupins"/>
    <property type="match status" value="2"/>
</dbReference>
<name>A0ABU1PHI8_9BURK</name>
<evidence type="ECO:0000313" key="3">
    <source>
        <dbReference type="Proteomes" id="UP001260715"/>
    </source>
</evidence>
<dbReference type="Proteomes" id="UP001260715">
    <property type="component" value="Unassembled WGS sequence"/>
</dbReference>
<protein>
    <submittedName>
        <fullName evidence="2">Cupin superfamily protein</fullName>
    </submittedName>
</protein>
<gene>
    <name evidence="2" type="ORF">J2W50_003614</name>
</gene>
<dbReference type="PANTHER" id="PTHR40943:SF1">
    <property type="entry name" value="CYTOPLASMIC PROTEIN"/>
    <property type="match status" value="1"/>
</dbReference>
<feature type="domain" description="(S)-ureidoglycine aminohydrolase cupin" evidence="1">
    <location>
        <begin position="168"/>
        <end position="235"/>
    </location>
</feature>
<dbReference type="RefSeq" id="WP_102663144.1">
    <property type="nucleotide sequence ID" value="NZ_JAVDSJ010000004.1"/>
</dbReference>
<reference evidence="2 3" key="1">
    <citation type="submission" date="2023-07" db="EMBL/GenBank/DDBJ databases">
        <title>Sorghum-associated microbial communities from plants grown in Nebraska, USA.</title>
        <authorList>
            <person name="Schachtman D."/>
        </authorList>
    </citation>
    <scope>NUCLEOTIDE SEQUENCE [LARGE SCALE GENOMIC DNA]</scope>
    <source>
        <strain evidence="2 3">596</strain>
    </source>
</reference>
<evidence type="ECO:0000259" key="1">
    <source>
        <dbReference type="Pfam" id="PF05899"/>
    </source>
</evidence>
<organism evidence="2 3">
    <name type="scientific">Herbaspirillum frisingense</name>
    <dbReference type="NCBI Taxonomy" id="92645"/>
    <lineage>
        <taxon>Bacteria</taxon>
        <taxon>Pseudomonadati</taxon>
        <taxon>Pseudomonadota</taxon>
        <taxon>Betaproteobacteria</taxon>
        <taxon>Burkholderiales</taxon>
        <taxon>Oxalobacteraceae</taxon>
        <taxon>Herbaspirillum</taxon>
    </lineage>
</organism>
<keyword evidence="3" id="KW-1185">Reference proteome</keyword>